<evidence type="ECO:0000256" key="2">
    <source>
        <dbReference type="SAM" id="MobiDB-lite"/>
    </source>
</evidence>
<dbReference type="EMBL" id="MN448289">
    <property type="protein sequence ID" value="QFG74676.1"/>
    <property type="molecule type" value="Genomic_DNA"/>
</dbReference>
<sequence length="214" mass="24089">MSSSESDFSDTEDTAPPVIVTNSIEEDSESSLDHANEGNASPKQGTKSSVIEGLMSDLDTLCTEINTVNKSFGDAKKEHDQKFKELNTEMKRVTKQYSMLLKKLNKEIHSLVKRPRKKKSGEPSGLMKLQPVPAKLRKYLGLEDEPLARPTIHKLLNAKFKENGFKNGKITVINKKKDAKALSVQQGYTIEFHEMQTFIKKFYDEVKQPIASTN</sequence>
<feature type="coiled-coil region" evidence="1">
    <location>
        <begin position="76"/>
        <end position="103"/>
    </location>
</feature>
<evidence type="ECO:0000313" key="3">
    <source>
        <dbReference type="EMBL" id="QFG74676.1"/>
    </source>
</evidence>
<protein>
    <recommendedName>
        <fullName evidence="4">DM2 domain-containing protein</fullName>
    </recommendedName>
</protein>
<proteinExistence type="predicted"/>
<evidence type="ECO:0000256" key="1">
    <source>
        <dbReference type="SAM" id="Coils"/>
    </source>
</evidence>
<feature type="region of interest" description="Disordered" evidence="2">
    <location>
        <begin position="1"/>
        <end position="50"/>
    </location>
</feature>
<organism evidence="3">
    <name type="scientific">Megaviridae environmental sample</name>
    <dbReference type="NCBI Taxonomy" id="1737588"/>
    <lineage>
        <taxon>Viruses</taxon>
        <taxon>Varidnaviria</taxon>
        <taxon>Bamfordvirae</taxon>
        <taxon>Nucleocytoviricota</taxon>
        <taxon>Megaviricetes</taxon>
        <taxon>Imitervirales</taxon>
        <taxon>Mimiviridae</taxon>
        <taxon>environmental samples</taxon>
    </lineage>
</organism>
<reference evidence="3" key="1">
    <citation type="journal article" date="2019" name="Philos. Trans. R. Soc. Lond., B, Biol. Sci.">
        <title>Targeted metagenomic recovery of four divergent viruses reveals shared and distinctive characteristics of giant viruses of marine eukaryotes.</title>
        <authorList>
            <person name="Needham D.M."/>
            <person name="Poirier C."/>
            <person name="Hehenberger E."/>
            <person name="Jimenez V."/>
            <person name="Swalwell J.E."/>
            <person name="Santoro A.E."/>
            <person name="Worden A.Z."/>
        </authorList>
    </citation>
    <scope>NUCLEOTIDE SEQUENCE</scope>
    <source>
        <strain evidence="3">MPacV-611</strain>
    </source>
</reference>
<accession>A0A5J6VKH4</accession>
<keyword evidence="1" id="KW-0175">Coiled coil</keyword>
<feature type="compositionally biased region" description="Polar residues" evidence="2">
    <location>
        <begin position="38"/>
        <end position="49"/>
    </location>
</feature>
<evidence type="ECO:0008006" key="4">
    <source>
        <dbReference type="Google" id="ProtNLM"/>
    </source>
</evidence>
<name>A0A5J6VKH4_9VIRU</name>